<proteinExistence type="predicted"/>
<evidence type="ECO:0000313" key="2">
    <source>
        <dbReference type="Proteomes" id="UP001295684"/>
    </source>
</evidence>
<dbReference type="AlphaFoldDB" id="A0AAD1UKS6"/>
<dbReference type="EMBL" id="CAMPGE010008194">
    <property type="protein sequence ID" value="CAI2367099.1"/>
    <property type="molecule type" value="Genomic_DNA"/>
</dbReference>
<accession>A0AAD1UKS6</accession>
<protein>
    <submittedName>
        <fullName evidence="1">Uncharacterized protein</fullName>
    </submittedName>
</protein>
<evidence type="ECO:0000313" key="1">
    <source>
        <dbReference type="EMBL" id="CAI2367099.1"/>
    </source>
</evidence>
<name>A0AAD1UKS6_EUPCR</name>
<gene>
    <name evidence="1" type="ORF">ECRASSUSDP1_LOCUS8376</name>
</gene>
<comment type="caution">
    <text evidence="1">The sequence shown here is derived from an EMBL/GenBank/DDBJ whole genome shotgun (WGS) entry which is preliminary data.</text>
</comment>
<dbReference type="Proteomes" id="UP001295684">
    <property type="component" value="Unassembled WGS sequence"/>
</dbReference>
<keyword evidence="2" id="KW-1185">Reference proteome</keyword>
<sequence length="227" mass="26105">MASLLDNLLGWKEFHKLRSLKNLQQLLAIKRIILNNLRFENFTLLENFLCNLSWRKVSSLSLKFNNSLLLNKRKCFQSILNACYKVTFKVAICRITISQSSFMKLFSACRNTEKLIFLSCNISIPKVPDFGHSLDGSIGSGHCGYDCDCLTPSMIKRLKLGDCRINWLKIKGEYLDVLSKLVEGLSKSQDFRETLEEFGGCYSFNDQQKTMKIFRAYGFKLTHVRIG</sequence>
<organism evidence="1 2">
    <name type="scientific">Euplotes crassus</name>
    <dbReference type="NCBI Taxonomy" id="5936"/>
    <lineage>
        <taxon>Eukaryota</taxon>
        <taxon>Sar</taxon>
        <taxon>Alveolata</taxon>
        <taxon>Ciliophora</taxon>
        <taxon>Intramacronucleata</taxon>
        <taxon>Spirotrichea</taxon>
        <taxon>Hypotrichia</taxon>
        <taxon>Euplotida</taxon>
        <taxon>Euplotidae</taxon>
        <taxon>Moneuplotes</taxon>
    </lineage>
</organism>
<reference evidence="1" key="1">
    <citation type="submission" date="2023-07" db="EMBL/GenBank/DDBJ databases">
        <authorList>
            <consortium name="AG Swart"/>
            <person name="Singh M."/>
            <person name="Singh A."/>
            <person name="Seah K."/>
            <person name="Emmerich C."/>
        </authorList>
    </citation>
    <scope>NUCLEOTIDE SEQUENCE</scope>
    <source>
        <strain evidence="1">DP1</strain>
    </source>
</reference>